<dbReference type="OrthoDB" id="2151407at2"/>
<reference evidence="2 3" key="1">
    <citation type="submission" date="2018-09" db="EMBL/GenBank/DDBJ databases">
        <title>YIM 75507 draft genome.</title>
        <authorList>
            <person name="Tang S."/>
            <person name="Feng Y."/>
        </authorList>
    </citation>
    <scope>NUCLEOTIDE SEQUENCE [LARGE SCALE GENOMIC DNA]</scope>
    <source>
        <strain evidence="2 3">YIM 75507</strain>
    </source>
</reference>
<evidence type="ECO:0000313" key="3">
    <source>
        <dbReference type="Proteomes" id="UP000265768"/>
    </source>
</evidence>
<sequence>MDATRGESRTASGAAPPRDALRAPLAVLGIVAAGLVAVLCFAYPPLKSEPRDLPIGLAGPAAATAPIAQRLGQGGAFEVRPYPDAAAARAAVLDREVYGAIAAGPGGPRLLVASAASPAVAQALQAAAARQGGAPMPVEDVVPGAPGDPRGAGLAAAMLPLVLLGVGSAAALGRLERGRAMRAVWISVLAALAGLGVVAVMQGWLDALAGDAMTNAAALALVVGAVGLTGAGLARWLGLPGLGLVALTLVLVGNPGSGAQAAPETLPEPWRALGPFLPPGAGTDLLRGVAYFDGAGVAGSLAVLAAWVAAGALLLLVPGPDRGGPAPAGRP</sequence>
<dbReference type="EMBL" id="QZEY01000002">
    <property type="protein sequence ID" value="RJL34622.1"/>
    <property type="molecule type" value="Genomic_DNA"/>
</dbReference>
<feature type="transmembrane region" description="Helical" evidence="1">
    <location>
        <begin position="21"/>
        <end position="44"/>
    </location>
</feature>
<gene>
    <name evidence="2" type="ORF">D5H75_06555</name>
</gene>
<organism evidence="2 3">
    <name type="scientific">Bailinhaonella thermotolerans</name>
    <dbReference type="NCBI Taxonomy" id="1070861"/>
    <lineage>
        <taxon>Bacteria</taxon>
        <taxon>Bacillati</taxon>
        <taxon>Actinomycetota</taxon>
        <taxon>Actinomycetes</taxon>
        <taxon>Streptosporangiales</taxon>
        <taxon>Streptosporangiaceae</taxon>
        <taxon>Bailinhaonella</taxon>
    </lineage>
</organism>
<dbReference type="AlphaFoldDB" id="A0A3A4BIF9"/>
<dbReference type="Proteomes" id="UP000265768">
    <property type="component" value="Unassembled WGS sequence"/>
</dbReference>
<feature type="transmembrane region" description="Helical" evidence="1">
    <location>
        <begin position="184"/>
        <end position="204"/>
    </location>
</feature>
<proteinExistence type="predicted"/>
<keyword evidence="1" id="KW-0472">Membrane</keyword>
<evidence type="ECO:0000256" key="1">
    <source>
        <dbReference type="SAM" id="Phobius"/>
    </source>
</evidence>
<feature type="transmembrane region" description="Helical" evidence="1">
    <location>
        <begin position="152"/>
        <end position="172"/>
    </location>
</feature>
<feature type="transmembrane region" description="Helical" evidence="1">
    <location>
        <begin position="295"/>
        <end position="317"/>
    </location>
</feature>
<protein>
    <submittedName>
        <fullName evidence="2">ABC transporter permease</fullName>
    </submittedName>
</protein>
<feature type="transmembrane region" description="Helical" evidence="1">
    <location>
        <begin position="216"/>
        <end position="234"/>
    </location>
</feature>
<evidence type="ECO:0000313" key="2">
    <source>
        <dbReference type="EMBL" id="RJL34622.1"/>
    </source>
</evidence>
<name>A0A3A4BIF9_9ACTN</name>
<accession>A0A3A4BIF9</accession>
<keyword evidence="1" id="KW-1133">Transmembrane helix</keyword>
<keyword evidence="1" id="KW-0812">Transmembrane</keyword>
<comment type="caution">
    <text evidence="2">The sequence shown here is derived from an EMBL/GenBank/DDBJ whole genome shotgun (WGS) entry which is preliminary data.</text>
</comment>
<keyword evidence="3" id="KW-1185">Reference proteome</keyword>